<name>A0AA35RF06_GEOBA</name>
<dbReference type="PROSITE" id="PS01211">
    <property type="entry name" value="UPF0001"/>
    <property type="match status" value="1"/>
</dbReference>
<accession>A0AA35RF06</accession>
<dbReference type="InterPro" id="IPR001608">
    <property type="entry name" value="Ala_racemase_N"/>
</dbReference>
<dbReference type="FunFam" id="3.20.20.10:FF:000007">
    <property type="entry name" value="Pyridoxal phosphate homeostasis protein"/>
    <property type="match status" value="1"/>
</dbReference>
<dbReference type="GO" id="GO:0030170">
    <property type="term" value="F:pyridoxal phosphate binding"/>
    <property type="evidence" value="ECO:0007669"/>
    <property type="project" value="UniProtKB-UniRule"/>
</dbReference>
<evidence type="ECO:0000256" key="4">
    <source>
        <dbReference type="RuleBase" id="RU004514"/>
    </source>
</evidence>
<feature type="domain" description="Alanine racemase N-terminal" evidence="5">
    <location>
        <begin position="31"/>
        <end position="247"/>
    </location>
</feature>
<dbReference type="EMBL" id="CASHTH010001023">
    <property type="protein sequence ID" value="CAI8010260.1"/>
    <property type="molecule type" value="Genomic_DNA"/>
</dbReference>
<dbReference type="NCBIfam" id="TIGR00044">
    <property type="entry name" value="YggS family pyridoxal phosphate-dependent enzyme"/>
    <property type="match status" value="1"/>
</dbReference>
<dbReference type="CDD" id="cd06822">
    <property type="entry name" value="PLPDE_III_YBL036c_euk"/>
    <property type="match status" value="1"/>
</dbReference>
<dbReference type="AlphaFoldDB" id="A0AA35RF06"/>
<gene>
    <name evidence="6" type="ORF">GBAR_LOCUS6767</name>
</gene>
<dbReference type="PIRSF" id="PIRSF004848">
    <property type="entry name" value="YBL036c_PLPDEIII"/>
    <property type="match status" value="1"/>
</dbReference>
<comment type="function">
    <text evidence="2">Pyridoxal 5'-phosphate (PLP)-binding protein, which may be involved in intracellular homeostatic regulation of pyridoxal 5'-phosphate (PLP), the active form of vitamin B6.</text>
</comment>
<organism evidence="6 7">
    <name type="scientific">Geodia barretti</name>
    <name type="common">Barrett's horny sponge</name>
    <dbReference type="NCBI Taxonomy" id="519541"/>
    <lineage>
        <taxon>Eukaryota</taxon>
        <taxon>Metazoa</taxon>
        <taxon>Porifera</taxon>
        <taxon>Demospongiae</taxon>
        <taxon>Heteroscleromorpha</taxon>
        <taxon>Tetractinellida</taxon>
        <taxon>Astrophorina</taxon>
        <taxon>Geodiidae</taxon>
        <taxon>Geodia</taxon>
    </lineage>
</organism>
<sequence length="254" mass="28179">MSSPSSPTRESISGGLETVRNTLQTAYRLSSWREKQPEPRLVAVSKTKPAEVVRWAYESGQRHFGENYVKELVEKANDPSLASLDIRWHFIGHLQRNKCNSLVSTPGLWMVETVDSDRLATALDSSWRKKQTEQRLRIYLQVNTSGEEAKSGCQPQDIPRSVEHVRNNCPGLEFRGLMTIGRMGHDYATGPNPDFEVLARTREDLCSQLGVQPRTVELSMGMSADFTQAVAAGSSNVRVGSSIFGARAPKTPSS</sequence>
<dbReference type="SUPFAM" id="SSF51419">
    <property type="entry name" value="PLP-binding barrel"/>
    <property type="match status" value="1"/>
</dbReference>
<dbReference type="HAMAP" id="MF_02087">
    <property type="entry name" value="PLP_homeostasis"/>
    <property type="match status" value="1"/>
</dbReference>
<reference evidence="6" key="1">
    <citation type="submission" date="2023-03" db="EMBL/GenBank/DDBJ databases">
        <authorList>
            <person name="Steffen K."/>
            <person name="Cardenas P."/>
        </authorList>
    </citation>
    <scope>NUCLEOTIDE SEQUENCE</scope>
</reference>
<feature type="modified residue" description="N6-(pyridoxal phosphate)lysine" evidence="2 3">
    <location>
        <position position="46"/>
    </location>
</feature>
<comment type="similarity">
    <text evidence="2 4">Belongs to the pyridoxal phosphate-binding protein YggS/PROSC family.</text>
</comment>
<evidence type="ECO:0000259" key="5">
    <source>
        <dbReference type="Pfam" id="PF01168"/>
    </source>
</evidence>
<dbReference type="Pfam" id="PF01168">
    <property type="entry name" value="Ala_racemase_N"/>
    <property type="match status" value="1"/>
</dbReference>
<dbReference type="InterPro" id="IPR029066">
    <property type="entry name" value="PLP-binding_barrel"/>
</dbReference>
<dbReference type="Gene3D" id="3.20.20.10">
    <property type="entry name" value="Alanine racemase"/>
    <property type="match status" value="1"/>
</dbReference>
<evidence type="ECO:0000313" key="6">
    <source>
        <dbReference type="EMBL" id="CAI8010260.1"/>
    </source>
</evidence>
<evidence type="ECO:0000256" key="1">
    <source>
        <dbReference type="ARBA" id="ARBA00022898"/>
    </source>
</evidence>
<dbReference type="PANTHER" id="PTHR10146">
    <property type="entry name" value="PROLINE SYNTHETASE CO-TRANSCRIBED BACTERIAL HOMOLOG PROTEIN"/>
    <property type="match status" value="1"/>
</dbReference>
<comment type="cofactor">
    <cofactor evidence="3">
        <name>pyridoxal 5'-phosphate</name>
        <dbReference type="ChEBI" id="CHEBI:597326"/>
    </cofactor>
</comment>
<evidence type="ECO:0000313" key="7">
    <source>
        <dbReference type="Proteomes" id="UP001174909"/>
    </source>
</evidence>
<proteinExistence type="inferred from homology"/>
<dbReference type="Proteomes" id="UP001174909">
    <property type="component" value="Unassembled WGS sequence"/>
</dbReference>
<comment type="caution">
    <text evidence="6">The sequence shown here is derived from an EMBL/GenBank/DDBJ whole genome shotgun (WGS) entry which is preliminary data.</text>
</comment>
<dbReference type="PANTHER" id="PTHR10146:SF14">
    <property type="entry name" value="PYRIDOXAL PHOSPHATE HOMEOSTASIS PROTEIN"/>
    <property type="match status" value="1"/>
</dbReference>
<dbReference type="InterPro" id="IPR011078">
    <property type="entry name" value="PyrdxlP_homeostasis"/>
</dbReference>
<protein>
    <recommendedName>
        <fullName evidence="2">Pyridoxal phosphate homeostasis protein</fullName>
        <shortName evidence="2">PLP homeostasis protein</shortName>
    </recommendedName>
</protein>
<evidence type="ECO:0000256" key="2">
    <source>
        <dbReference type="HAMAP-Rule" id="MF_03225"/>
    </source>
</evidence>
<keyword evidence="1 2" id="KW-0663">Pyridoxal phosphate</keyword>
<evidence type="ECO:0000256" key="3">
    <source>
        <dbReference type="PIRSR" id="PIRSR004848-1"/>
    </source>
</evidence>
<keyword evidence="7" id="KW-1185">Reference proteome</keyword>